<feature type="region of interest" description="Disordered" evidence="1">
    <location>
        <begin position="1020"/>
        <end position="1047"/>
    </location>
</feature>
<feature type="compositionally biased region" description="Low complexity" evidence="1">
    <location>
        <begin position="1021"/>
        <end position="1034"/>
    </location>
</feature>
<dbReference type="EMBL" id="OZ023707">
    <property type="protein sequence ID" value="CAK9878403.1"/>
    <property type="molecule type" value="Genomic_DNA"/>
</dbReference>
<feature type="compositionally biased region" description="Polar residues" evidence="1">
    <location>
        <begin position="579"/>
        <end position="589"/>
    </location>
</feature>
<dbReference type="PANTHER" id="PTHR16897:SF2">
    <property type="entry name" value="OS03G0226600 PROTEIN"/>
    <property type="match status" value="1"/>
</dbReference>
<feature type="region of interest" description="Disordered" evidence="1">
    <location>
        <begin position="400"/>
        <end position="435"/>
    </location>
</feature>
<accession>A0ABP1BQR8</accession>
<sequence length="1468" mass="160690">MPSLSHKDGEAGSTAAVWSWSNTHDVTLSNLHKFWSGLSVSARRDLLRIDKQTLFEQVRKNLYCSRCHGLLVEGFAQIVMYGKSLQGGGGYANGKNGKQEGGGNCAFLSLQDDARDPSVHPWGGLAATRDSMLTVLDCFLDGKPLEVLQNVFESARARERERELLYPDACGGGGRGWICQNTSLNGRGHGLKESCALHTARLSCEALVDFWSALGDETRHSLLRMKEEDFVERLMFRFDSKRFCRDCRRNVLREFKEMKELKRSRKEPQCTPWFCAADTVFRYEVSDSEVQVDWRDCFAGEIGSVYQRFEWALGTTEGKSDLLAFEDVGLMEYVRAINVDLVNVSACFITVRGWKRDGRCTELCAKAHALNGQLCVHRRLIVGDGFVSITKGESIQRFFERAEETEEEEDEESVDKDGNEIEGEGSRPQKHAKSPELARDFLLDTATVIFKEQVEKAFREGTARQNAHSSFVCLSLGLLEERVRVACKEISTLEKQNKLLEEEEDEKREEEERRERRKLKEKEKKLRRKEKLKSKEKGNKVNSKTTESDSNGCLDEPLLGNEEERESSSGSQVDGYGGNNSEDSMSRRPSSPDMAEARPSADAYDSENGDPKKHEQHFIPAYDIEDSLSLRDGNGAFIVEQSKSMKRRTQSRKWQQHPDGMSWRSSPVMEAPRNVARVVAPAPSYEEKRTMTTTHVIPKNGITRNGLAKGDSEAMSKFRIESWNQTHPHSSTQDIRHEENQSCACGSSKKVSGMCDSSSGSMNGIVERVPFEDSQTKLFPRGRHLDSRTLQHAGETPPGRPRSAPGHHHDGEDKRYLQARTPSETTENSKHVVYLRTSSLDTVLNSRSDAASQVTCDSVSNNRTVLHMGNASAEVAPPRPLVGKPMWAPHTTNGMTSGKPLVGKGLPISSGNHGPAENGSGNSDMLHGGRLRPSTPVSQTSTLSSPLTASVNSGIELSPVFRLPSSSDGSRQVNQIELDSKVPKKILGTQNLADEGHETTLVHIVVNGNKMGNSSGSVLNSTTLPQSTTSTPTCPAAPGGSSSQSSSISTAMVSESCPVSEVKSCGVANVVGTLEDGELLPPKVPRPERQAWVALGMSSKGPLQAPHAEHVMLHTSPPPLGLGPPPRMHLHSNGHSALSFPPGAGPPRPPPKNVYAFPDMVPLQGPAQYPMQVHGMMSSATTHLPSQPQSFGYYHQVTAPWTPPCSRNGVLPLPQPGGGFLSPGHGTGPLNLSSMVTFPSMSLPVPGPLEAAPLGVRDQQFPLMSNGIYPNGMNLNGMNPSRLHPIRIQDSRYGGGTAAVREMMDGQGSVPRILELSAEAAANGGCTEDHHHHHHHMPAQQLVSNGMTQPSLVHTKDMSIQPPPELVLRSDISGFSLFHSGWPTSAAEKTSAVIPSTNEKSMLVECVPESFSDKSWCNGRLKHEQAADAATKPNLPALGEYSLFNPPPNNGFRFFGAHKVRSFVPENA</sequence>
<proteinExistence type="predicted"/>
<feature type="region of interest" description="Disordered" evidence="1">
    <location>
        <begin position="639"/>
        <end position="666"/>
    </location>
</feature>
<dbReference type="PANTHER" id="PTHR16897">
    <property type="entry name" value="OS10G0105400 PROTEIN"/>
    <property type="match status" value="1"/>
</dbReference>
<feature type="region of interest" description="Disordered" evidence="1">
    <location>
        <begin position="500"/>
        <end position="626"/>
    </location>
</feature>
<feature type="compositionally biased region" description="Basic and acidic residues" evidence="1">
    <location>
        <begin position="415"/>
        <end position="435"/>
    </location>
</feature>
<feature type="compositionally biased region" description="Basic and acidic residues" evidence="1">
    <location>
        <begin position="510"/>
        <end position="524"/>
    </location>
</feature>
<evidence type="ECO:0000313" key="2">
    <source>
        <dbReference type="EMBL" id="CAK9878403.1"/>
    </source>
</evidence>
<gene>
    <name evidence="2" type="ORF">CSSPJE1EN2_LOCUS20189</name>
</gene>
<feature type="compositionally biased region" description="Basic residues" evidence="1">
    <location>
        <begin position="644"/>
        <end position="655"/>
    </location>
</feature>
<organism evidence="2 3">
    <name type="scientific">Sphagnum jensenii</name>
    <dbReference type="NCBI Taxonomy" id="128206"/>
    <lineage>
        <taxon>Eukaryota</taxon>
        <taxon>Viridiplantae</taxon>
        <taxon>Streptophyta</taxon>
        <taxon>Embryophyta</taxon>
        <taxon>Bryophyta</taxon>
        <taxon>Sphagnophytina</taxon>
        <taxon>Sphagnopsida</taxon>
        <taxon>Sphagnales</taxon>
        <taxon>Sphagnaceae</taxon>
        <taxon>Sphagnum</taxon>
    </lineage>
</organism>
<feature type="region of interest" description="Disordered" evidence="1">
    <location>
        <begin position="907"/>
        <end position="949"/>
    </location>
</feature>
<reference evidence="2" key="1">
    <citation type="submission" date="2024-03" db="EMBL/GenBank/DDBJ databases">
        <authorList>
            <consortium name="ELIXIR-Norway"/>
            <consortium name="Elixir Norway"/>
        </authorList>
    </citation>
    <scope>NUCLEOTIDE SEQUENCE</scope>
</reference>
<evidence type="ECO:0000313" key="3">
    <source>
        <dbReference type="Proteomes" id="UP001497522"/>
    </source>
</evidence>
<evidence type="ECO:0000256" key="1">
    <source>
        <dbReference type="SAM" id="MobiDB-lite"/>
    </source>
</evidence>
<feature type="compositionally biased region" description="Acidic residues" evidence="1">
    <location>
        <begin position="403"/>
        <end position="414"/>
    </location>
</feature>
<keyword evidence="3" id="KW-1185">Reference proteome</keyword>
<protein>
    <recommendedName>
        <fullName evidence="4">Stress response protein NST1</fullName>
    </recommendedName>
</protein>
<name>A0ABP1BQR8_9BRYO</name>
<evidence type="ECO:0008006" key="4">
    <source>
        <dbReference type="Google" id="ProtNLM"/>
    </source>
</evidence>
<dbReference type="Proteomes" id="UP001497522">
    <property type="component" value="Chromosome 6"/>
</dbReference>
<feature type="region of interest" description="Disordered" evidence="1">
    <location>
        <begin position="771"/>
        <end position="812"/>
    </location>
</feature>
<feature type="compositionally biased region" description="Polar residues" evidence="1">
    <location>
        <begin position="540"/>
        <end position="551"/>
    </location>
</feature>
<feature type="compositionally biased region" description="Polar residues" evidence="1">
    <location>
        <begin position="935"/>
        <end position="949"/>
    </location>
</feature>